<keyword evidence="5" id="KW-1185">Reference proteome</keyword>
<dbReference type="InterPro" id="IPR009948">
    <property type="entry name" value="Syd"/>
</dbReference>
<sequence>MSELQLQLLQLAQQARLKAEQQGDHWRAFADPAEVSPAQYGEPSEDQVGWWPVAQNDPLDFTGLEQGLGLTLHPSVKDFYATLWGADLPVSHPRGPASLLLLWHPGDFIRLQQNLIAHVLMKRRLKQRETLFFAVTDEEDSMLSVLNSTGEVYLEQTGQEVKQLLAPDLLSFLRQLSPG</sequence>
<dbReference type="CDD" id="cd16323">
    <property type="entry name" value="Syd"/>
    <property type="match status" value="1"/>
</dbReference>
<keyword evidence="2" id="KW-0997">Cell inner membrane</keyword>
<evidence type="ECO:0000256" key="3">
    <source>
        <dbReference type="ARBA" id="ARBA00023136"/>
    </source>
</evidence>
<organism evidence="4 5">
    <name type="scientific">Rheinheimera tilapiae</name>
    <dbReference type="NCBI Taxonomy" id="875043"/>
    <lineage>
        <taxon>Bacteria</taxon>
        <taxon>Pseudomonadati</taxon>
        <taxon>Pseudomonadota</taxon>
        <taxon>Gammaproteobacteria</taxon>
        <taxon>Chromatiales</taxon>
        <taxon>Chromatiaceae</taxon>
        <taxon>Rheinheimera</taxon>
    </lineage>
</organism>
<dbReference type="NCBIfam" id="NF003439">
    <property type="entry name" value="PRK04968.1"/>
    <property type="match status" value="1"/>
</dbReference>
<protein>
    <submittedName>
        <fullName evidence="4">SecY-interacting protein</fullName>
    </submittedName>
</protein>
<evidence type="ECO:0000256" key="1">
    <source>
        <dbReference type="ARBA" id="ARBA00022475"/>
    </source>
</evidence>
<reference evidence="4 5" key="1">
    <citation type="submission" date="2024-09" db="EMBL/GenBank/DDBJ databases">
        <authorList>
            <person name="Sun Q."/>
            <person name="Mori K."/>
        </authorList>
    </citation>
    <scope>NUCLEOTIDE SEQUENCE [LARGE SCALE GENOMIC DNA]</scope>
    <source>
        <strain evidence="4 5">KCTC 23315</strain>
    </source>
</reference>
<accession>A0ABV6BHY1</accession>
<name>A0ABV6BHY1_9GAMM</name>
<keyword evidence="1" id="KW-1003">Cell membrane</keyword>
<dbReference type="Proteomes" id="UP001589813">
    <property type="component" value="Unassembled WGS sequence"/>
</dbReference>
<dbReference type="InterPro" id="IPR038228">
    <property type="entry name" value="Syd_sf"/>
</dbReference>
<keyword evidence="3" id="KW-0472">Membrane</keyword>
<evidence type="ECO:0000313" key="5">
    <source>
        <dbReference type="Proteomes" id="UP001589813"/>
    </source>
</evidence>
<dbReference type="Pfam" id="PF07348">
    <property type="entry name" value="Syd"/>
    <property type="match status" value="1"/>
</dbReference>
<evidence type="ECO:0000313" key="4">
    <source>
        <dbReference type="EMBL" id="MFC0050449.1"/>
    </source>
</evidence>
<dbReference type="Gene3D" id="3.40.1580.20">
    <property type="entry name" value="Syd protein"/>
    <property type="match status" value="1"/>
</dbReference>
<dbReference type="RefSeq" id="WP_377248236.1">
    <property type="nucleotide sequence ID" value="NZ_JBHLXP010000005.1"/>
</dbReference>
<comment type="caution">
    <text evidence="4">The sequence shown here is derived from an EMBL/GenBank/DDBJ whole genome shotgun (WGS) entry which is preliminary data.</text>
</comment>
<gene>
    <name evidence="4" type="primary">syd</name>
    <name evidence="4" type="ORF">ACFFJP_19330</name>
</gene>
<evidence type="ECO:0000256" key="2">
    <source>
        <dbReference type="ARBA" id="ARBA00022519"/>
    </source>
</evidence>
<proteinExistence type="predicted"/>
<dbReference type="EMBL" id="JBHLXP010000005">
    <property type="protein sequence ID" value="MFC0050449.1"/>
    <property type="molecule type" value="Genomic_DNA"/>
</dbReference>